<organism evidence="4 5">
    <name type="scientific">Candidatus Mycobacterium wuenschmannii</name>
    <dbReference type="NCBI Taxonomy" id="3027808"/>
    <lineage>
        <taxon>Bacteria</taxon>
        <taxon>Bacillati</taxon>
        <taxon>Actinomycetota</taxon>
        <taxon>Actinomycetes</taxon>
        <taxon>Mycobacteriales</taxon>
        <taxon>Mycobacteriaceae</taxon>
        <taxon>Mycobacterium</taxon>
    </lineage>
</organism>
<evidence type="ECO:0000259" key="3">
    <source>
        <dbReference type="Pfam" id="PF08237"/>
    </source>
</evidence>
<feature type="region of interest" description="Disordered" evidence="1">
    <location>
        <begin position="229"/>
        <end position="261"/>
    </location>
</feature>
<name>A0ABY8W0C4_9MYCO</name>
<sequence>MTKLAQRLAALASVIAATGCNTVVAPVIAHADGVTYTVEPFDYDSIGPMNFSVTQKQLGGSLCPCAKVPYPADGLHNDKGVAALVGTAMHPGDTVAGFSLGAQVISLYLAHNTPPAGVRFVLLGDTFARNDELVSKGEGIPPDIANHVILVARQYDGWSDSPTRKDSPHYKLALQNAQMGAATIHDYVNAHLDDPANVVTTRGNITAILIPTQRLPLNGMKRMFGSDADDLDAQQRPLIDSAYDRPSPTAEQLAASSGEQR</sequence>
<evidence type="ECO:0000313" key="5">
    <source>
        <dbReference type="Proteomes" id="UP001236585"/>
    </source>
</evidence>
<dbReference type="Pfam" id="PF08237">
    <property type="entry name" value="PE-PPE"/>
    <property type="match status" value="1"/>
</dbReference>
<keyword evidence="5" id="KW-1185">Reference proteome</keyword>
<keyword evidence="2" id="KW-0732">Signal</keyword>
<dbReference type="Proteomes" id="UP001236585">
    <property type="component" value="Chromosome"/>
</dbReference>
<dbReference type="PROSITE" id="PS51257">
    <property type="entry name" value="PROKAR_LIPOPROTEIN"/>
    <property type="match status" value="1"/>
</dbReference>
<feature type="chain" id="PRO_5045347855" evidence="2">
    <location>
        <begin position="32"/>
        <end position="261"/>
    </location>
</feature>
<feature type="domain" description="PE-PPE" evidence="3">
    <location>
        <begin position="94"/>
        <end position="244"/>
    </location>
</feature>
<proteinExistence type="predicted"/>
<accession>A0ABY8W0C4</accession>
<evidence type="ECO:0000313" key="4">
    <source>
        <dbReference type="EMBL" id="WIM89308.1"/>
    </source>
</evidence>
<reference evidence="4 5" key="1">
    <citation type="journal article" date="2023" name="Microbiol. Resour. Announc.">
        <title>Complete Genome Sequence of Mycobacterium wuenschmanii, a novel Nontuberculous Mycobacterium Isolated from a captive population of Amazon Milk Frogs.</title>
        <authorList>
            <person name="Hicks J."/>
            <person name="Zeineldin M."/>
            <person name="Ward H."/>
            <person name="Wuenschmann A."/>
            <person name="Camp P."/>
            <person name="Farrell D."/>
            <person name="Lehman K."/>
            <person name="Thacker T."/>
            <person name="Cuthbert E."/>
        </authorList>
    </citation>
    <scope>NUCLEOTIDE SEQUENCE [LARGE SCALE GENOMIC DNA]</scope>
    <source>
        <strain evidence="4 5">Wuenschmanii</strain>
    </source>
</reference>
<evidence type="ECO:0000256" key="2">
    <source>
        <dbReference type="SAM" id="SignalP"/>
    </source>
</evidence>
<dbReference type="InterPro" id="IPR013228">
    <property type="entry name" value="PE-PPE_C"/>
</dbReference>
<dbReference type="EMBL" id="CP126981">
    <property type="protein sequence ID" value="WIM89308.1"/>
    <property type="molecule type" value="Genomic_DNA"/>
</dbReference>
<dbReference type="RefSeq" id="WP_285190032.1">
    <property type="nucleotide sequence ID" value="NZ_CP126981.1"/>
</dbReference>
<protein>
    <submittedName>
        <fullName evidence="4">PE-PPE domain-containing protein</fullName>
    </submittedName>
</protein>
<gene>
    <name evidence="4" type="ORF">PT015_07650</name>
</gene>
<feature type="signal peptide" evidence="2">
    <location>
        <begin position="1"/>
        <end position="31"/>
    </location>
</feature>
<evidence type="ECO:0000256" key="1">
    <source>
        <dbReference type="SAM" id="MobiDB-lite"/>
    </source>
</evidence>